<evidence type="ECO:0000313" key="1">
    <source>
        <dbReference type="EMBL" id="AGO48957.1"/>
    </source>
</evidence>
<reference evidence="1 2" key="1">
    <citation type="journal article" date="2013" name="Proc. Natl. Acad. Sci. U.S.A.">
        <title>Twelve previously unknown phage genera are ubiquitous in global oceans.</title>
        <authorList>
            <person name="Holmfeldt K."/>
            <person name="Solonenko N."/>
            <person name="Shah M."/>
            <person name="Corrier K."/>
            <person name="Riemann L."/>
            <person name="Verberkmoes N.C."/>
            <person name="Sullivan M.B."/>
        </authorList>
    </citation>
    <scope>NUCLEOTIDE SEQUENCE [LARGE SCALE GENOMIC DNA]</scope>
    <source>
        <strain evidence="1">Phi14:2</strain>
    </source>
</reference>
<reference evidence="2" key="2">
    <citation type="submission" date="2013-03" db="EMBL/GenBank/DDBJ databases">
        <title>The Cellulophaga phages: a novel, diverse, and globally ubiquitous model system.</title>
        <authorList>
            <person name="Holmfeldt K."/>
            <person name="Solonenko N."/>
            <person name="Shah M."/>
            <person name="Corrier K."/>
            <person name="Riemann L."/>
            <person name="VerBerkmoes N.C."/>
            <person name="Sullivan M.B."/>
        </authorList>
    </citation>
    <scope>NUCLEOTIDE SEQUENCE [LARGE SCALE GENOMIC DNA]</scope>
</reference>
<evidence type="ECO:0000313" key="2">
    <source>
        <dbReference type="Proteomes" id="UP000014725"/>
    </source>
</evidence>
<name>S0A3E8_9CAUD</name>
<dbReference type="Proteomes" id="UP000014725">
    <property type="component" value="Segment"/>
</dbReference>
<sequence>MNRYSRTSTSRFDPMSMQEIFSVPLAKQAKHEQLMMEADNLGLFDVQALDKDKSLVSDYKNEFEGKLNGITDEVTKNGINNISKQKLKALASERNKWLTSGQGKDVSSNYNAYVANKEELDKMYQTGKISRDKYQSGISRALSQYQGVANKGQYQAFNAVHDTDFQEKATKVAAAMQNNPTKIAGFSGLQYDARTGKYLDVKTKREYTQPDAIRQAVKASLMMDMDVMSDLNQRQQLGMLGNVDTGTYIDGLGLLNEQIYRVNNVDQTKQYTGIDQGQLDSRNPEFNSRNYELEPNQRIEMNNNDLIDSLNTITNGENTNFSGIPRIAENSDGSIKRDPLTGEAIYLADGEKATYDNMDRKSKAQYDLIYDKMNRQGTLKGSKKDISSIKTIQKYLESTKNVGFQQIKYTDGLMKTYEGRTSKFKRTDPKVIADGISNNPENRIFIDKESGKEMQYDDLPNSVKEEMDKRQGTITSVYSSRNFLTKEYSTLKPDVTAGMLEMQFSGNKKYLVSRSKSERSTPSYQASVKMNEIWSDTNMTPGLTNNFQIPKLGNIEVIKQLDGTIEVSNKSGKEIFNSDDELELFINDAYNVQ</sequence>
<organism evidence="1 2">
    <name type="scientific">Cellulophaga phage phi14:2</name>
    <dbReference type="NCBI Taxonomy" id="1327990"/>
    <lineage>
        <taxon>Viruses</taxon>
        <taxon>Duplodnaviria</taxon>
        <taxon>Heunggongvirae</taxon>
        <taxon>Uroviricota</taxon>
        <taxon>Caudoviricetes</taxon>
        <taxon>Crassvirales</taxon>
        <taxon>Steigviridae</taxon>
        <taxon>Asinivirinae</taxon>
        <taxon>Akihdevirus</taxon>
        <taxon>Akihdevirus balticus</taxon>
    </lineage>
</organism>
<keyword evidence="2" id="KW-1185">Reference proteome</keyword>
<dbReference type="EMBL" id="KC821624">
    <property type="protein sequence ID" value="AGO48957.1"/>
    <property type="molecule type" value="Genomic_DNA"/>
</dbReference>
<accession>S0A3E8</accession>
<protein>
    <submittedName>
        <fullName evidence="1">Structural protein</fullName>
    </submittedName>
</protein>
<proteinExistence type="predicted"/>
<gene>
    <name evidence="1" type="ORF">Phi14:2_gp079</name>
</gene>
<dbReference type="GeneID" id="16797459"/>
<dbReference type="KEGG" id="vg:16797459"/>